<name>A0A7D5GKU2_9EURY</name>
<dbReference type="SUPFAM" id="SSF46785">
    <property type="entry name" value="Winged helix' DNA-binding domain"/>
    <property type="match status" value="1"/>
</dbReference>
<proteinExistence type="predicted"/>
<sequence length="111" mass="12528">MATETHVISTERALELATDRTRRRVLQYLIENGETGVRLEELIDVIVGGRPASDRARYANGEQLGIELLHVHLPKLAEAGVVDYDVRSATVRYYVTPRLEKLVRFVGDELP</sequence>
<feature type="domain" description="DUF7344" evidence="2">
    <location>
        <begin position="18"/>
        <end position="92"/>
    </location>
</feature>
<dbReference type="GeneID" id="56028822"/>
<dbReference type="EMBL" id="CP058529">
    <property type="protein sequence ID" value="QLG27547.1"/>
    <property type="molecule type" value="Genomic_DNA"/>
</dbReference>
<dbReference type="RefSeq" id="WP_179169122.1">
    <property type="nucleotide sequence ID" value="NZ_CP058529.1"/>
</dbReference>
<dbReference type="KEGG" id="halg:HUG10_08275"/>
<evidence type="ECO:0000259" key="2">
    <source>
        <dbReference type="Pfam" id="PF24035"/>
    </source>
</evidence>
<protein>
    <recommendedName>
        <fullName evidence="2">DUF7344 domain-containing protein</fullName>
    </recommendedName>
</protein>
<evidence type="ECO:0000313" key="4">
    <source>
        <dbReference type="Proteomes" id="UP000509750"/>
    </source>
</evidence>
<dbReference type="Pfam" id="PF24035">
    <property type="entry name" value="DUF7344"/>
    <property type="match status" value="1"/>
</dbReference>
<accession>A0A7D5GKU2</accession>
<dbReference type="GO" id="GO:0003723">
    <property type="term" value="F:RNA binding"/>
    <property type="evidence" value="ECO:0007669"/>
    <property type="project" value="InterPro"/>
</dbReference>
<dbReference type="InterPro" id="IPR055768">
    <property type="entry name" value="DUF7344"/>
</dbReference>
<reference evidence="3 4" key="1">
    <citation type="submission" date="2020-07" db="EMBL/GenBank/DDBJ databases">
        <title>Gai3-2, isolated from salt lake.</title>
        <authorList>
            <person name="Cui H."/>
            <person name="Shi X."/>
        </authorList>
    </citation>
    <scope>NUCLEOTIDE SEQUENCE [LARGE SCALE GENOMIC DNA]</scope>
    <source>
        <strain evidence="3 4">Gai3-2</strain>
    </source>
</reference>
<dbReference type="InterPro" id="IPR036388">
    <property type="entry name" value="WH-like_DNA-bd_sf"/>
</dbReference>
<organism evidence="3 4">
    <name type="scientific">Halorarum halophilum</name>
    <dbReference type="NCBI Taxonomy" id="2743090"/>
    <lineage>
        <taxon>Archaea</taxon>
        <taxon>Methanobacteriati</taxon>
        <taxon>Methanobacteriota</taxon>
        <taxon>Stenosarchaea group</taxon>
        <taxon>Halobacteria</taxon>
        <taxon>Halobacteriales</taxon>
        <taxon>Haloferacaceae</taxon>
        <taxon>Halorarum</taxon>
    </lineage>
</organism>
<evidence type="ECO:0000313" key="3">
    <source>
        <dbReference type="EMBL" id="QLG27547.1"/>
    </source>
</evidence>
<dbReference type="InterPro" id="IPR001313">
    <property type="entry name" value="Pumilio_RNA-bd_rpt"/>
</dbReference>
<dbReference type="InterPro" id="IPR036390">
    <property type="entry name" value="WH_DNA-bd_sf"/>
</dbReference>
<dbReference type="Proteomes" id="UP000509750">
    <property type="component" value="Chromosome"/>
</dbReference>
<dbReference type="OrthoDB" id="328089at2157"/>
<dbReference type="PROSITE" id="PS50302">
    <property type="entry name" value="PUM"/>
    <property type="match status" value="1"/>
</dbReference>
<dbReference type="AlphaFoldDB" id="A0A7D5GKU2"/>
<keyword evidence="4" id="KW-1185">Reference proteome</keyword>
<gene>
    <name evidence="3" type="ORF">HUG10_08275</name>
</gene>
<evidence type="ECO:0000256" key="1">
    <source>
        <dbReference type="ARBA" id="ARBA00022737"/>
    </source>
</evidence>
<dbReference type="Gene3D" id="1.10.10.10">
    <property type="entry name" value="Winged helix-like DNA-binding domain superfamily/Winged helix DNA-binding domain"/>
    <property type="match status" value="1"/>
</dbReference>
<keyword evidence="1" id="KW-0677">Repeat</keyword>